<organism evidence="1 2">
    <name type="scientific">Turneriella parva (strain ATCC BAA-1111 / DSM 21527 / NCTC 11395 / H)</name>
    <name type="common">Leptospira parva</name>
    <dbReference type="NCBI Taxonomy" id="869212"/>
    <lineage>
        <taxon>Bacteria</taxon>
        <taxon>Pseudomonadati</taxon>
        <taxon>Spirochaetota</taxon>
        <taxon>Spirochaetia</taxon>
        <taxon>Leptospirales</taxon>
        <taxon>Leptospiraceae</taxon>
        <taxon>Turneriella</taxon>
    </lineage>
</organism>
<dbReference type="Pfam" id="PF09720">
    <property type="entry name" value="Unstab_antitox"/>
    <property type="match status" value="1"/>
</dbReference>
<accession>I4B399</accession>
<evidence type="ECO:0000313" key="2">
    <source>
        <dbReference type="Proteomes" id="UP000006048"/>
    </source>
</evidence>
<reference evidence="1 2" key="1">
    <citation type="submission" date="2012-06" db="EMBL/GenBank/DDBJ databases">
        <title>The complete chromosome of genome of Turneriella parva DSM 21527.</title>
        <authorList>
            <consortium name="US DOE Joint Genome Institute (JGI-PGF)"/>
            <person name="Lucas S."/>
            <person name="Han J."/>
            <person name="Lapidus A."/>
            <person name="Bruce D."/>
            <person name="Goodwin L."/>
            <person name="Pitluck S."/>
            <person name="Peters L."/>
            <person name="Kyrpides N."/>
            <person name="Mavromatis K."/>
            <person name="Ivanova N."/>
            <person name="Mikhailova N."/>
            <person name="Chertkov O."/>
            <person name="Detter J.C."/>
            <person name="Tapia R."/>
            <person name="Han C."/>
            <person name="Land M."/>
            <person name="Hauser L."/>
            <person name="Markowitz V."/>
            <person name="Cheng J.-F."/>
            <person name="Hugenholtz P."/>
            <person name="Woyke T."/>
            <person name="Wu D."/>
            <person name="Gronow S."/>
            <person name="Wellnitz S."/>
            <person name="Brambilla E."/>
            <person name="Klenk H.-P."/>
            <person name="Eisen J.A."/>
        </authorList>
    </citation>
    <scope>NUCLEOTIDE SEQUENCE [LARGE SCALE GENOMIC DNA]</scope>
    <source>
        <strain evidence="2">ATCC BAA-1111 / DSM 21527 / NCTC 11395 / H</strain>
    </source>
</reference>
<name>I4B399_TURPD</name>
<keyword evidence="2" id="KW-1185">Reference proteome</keyword>
<proteinExistence type="predicted"/>
<dbReference type="InterPro" id="IPR013406">
    <property type="entry name" value="CHP02574_addiction_mod"/>
</dbReference>
<sequence>MQTEQAIADVLRLAPSERAKVIEILQESLDVSDAAIDEAWRKEATNRLAAYRAGKVRSVPAEQVFARYT</sequence>
<dbReference type="HOGENOM" id="CLU_177580_2_2_12"/>
<dbReference type="STRING" id="869212.Turpa_1108"/>
<dbReference type="EMBL" id="CP002959">
    <property type="protein sequence ID" value="AFM11756.1"/>
    <property type="molecule type" value="Genomic_DNA"/>
</dbReference>
<dbReference type="NCBIfam" id="TIGR02574">
    <property type="entry name" value="stabl_TIGR02574"/>
    <property type="match status" value="1"/>
</dbReference>
<dbReference type="Proteomes" id="UP000006048">
    <property type="component" value="Chromosome"/>
</dbReference>
<dbReference type="KEGG" id="tpx:Turpa_1108"/>
<dbReference type="OrthoDB" id="598283at2"/>
<dbReference type="RefSeq" id="WP_014802273.1">
    <property type="nucleotide sequence ID" value="NC_018020.1"/>
</dbReference>
<dbReference type="AlphaFoldDB" id="I4B399"/>
<evidence type="ECO:0000313" key="1">
    <source>
        <dbReference type="EMBL" id="AFM11756.1"/>
    </source>
</evidence>
<gene>
    <name evidence="1" type="ordered locus">Turpa_1108</name>
</gene>
<protein>
    <submittedName>
        <fullName evidence="1">Addiction module component, TIGR02574 family</fullName>
    </submittedName>
</protein>